<dbReference type="Proteomes" id="UP001058120">
    <property type="component" value="Chromosome"/>
</dbReference>
<dbReference type="PANTHER" id="PTHR42924">
    <property type="entry name" value="EXONUCLEASE"/>
    <property type="match status" value="1"/>
</dbReference>
<dbReference type="InterPro" id="IPR003141">
    <property type="entry name" value="Pol/His_phosphatase_N"/>
</dbReference>
<protein>
    <submittedName>
        <fullName evidence="2">PHP domain-containing protein</fullName>
    </submittedName>
</protein>
<dbReference type="Pfam" id="PF02811">
    <property type="entry name" value="PHP"/>
    <property type="match status" value="1"/>
</dbReference>
<dbReference type="RefSeq" id="WP_334315544.1">
    <property type="nucleotide sequence ID" value="NZ_CP065938.1"/>
</dbReference>
<dbReference type="CDD" id="cd07438">
    <property type="entry name" value="PHP_HisPPase_AMP"/>
    <property type="match status" value="1"/>
</dbReference>
<organism evidence="2 3">
    <name type="scientific">Taurinivorans muris</name>
    <dbReference type="NCBI Taxonomy" id="2787751"/>
    <lineage>
        <taxon>Bacteria</taxon>
        <taxon>Pseudomonadati</taxon>
        <taxon>Thermodesulfobacteriota</taxon>
        <taxon>Desulfovibrionia</taxon>
        <taxon>Desulfovibrionales</taxon>
        <taxon>Desulfovibrionaceae</taxon>
        <taxon>Taurinivorans</taxon>
    </lineage>
</organism>
<dbReference type="InterPro" id="IPR016195">
    <property type="entry name" value="Pol/histidinol_Pase-like"/>
</dbReference>
<gene>
    <name evidence="2" type="ORF">JBF11_01075</name>
</gene>
<evidence type="ECO:0000313" key="2">
    <source>
        <dbReference type="EMBL" id="UWX05950.1"/>
    </source>
</evidence>
<accession>A0ABY5Y1K9</accession>
<feature type="domain" description="Polymerase/histidinol phosphatase N-terminal" evidence="1">
    <location>
        <begin position="5"/>
        <end position="70"/>
    </location>
</feature>
<name>A0ABY5Y1K9_9BACT</name>
<dbReference type="InterPro" id="IPR052018">
    <property type="entry name" value="PHP_domain"/>
</dbReference>
<reference evidence="2" key="1">
    <citation type="submission" date="2020-12" db="EMBL/GenBank/DDBJ databases">
        <title>Taurinivorans muris gen. nov., sp. nov., fundamental and realized metabolic niche of a ubiquitous sulfidogenic bacterium in the murine intestine.</title>
        <authorList>
            <person name="Ye H."/>
            <person name="Hanson B.T."/>
            <person name="Loy A."/>
        </authorList>
    </citation>
    <scope>NUCLEOTIDE SEQUENCE</scope>
    <source>
        <strain evidence="2">LT0009</strain>
    </source>
</reference>
<dbReference type="Gene3D" id="1.10.150.650">
    <property type="match status" value="1"/>
</dbReference>
<dbReference type="Gene3D" id="3.20.20.140">
    <property type="entry name" value="Metal-dependent hydrolases"/>
    <property type="match status" value="1"/>
</dbReference>
<sequence length="285" mass="31820">MAELIDLHTHSTASDGSFSPREVVELAKKQGLKALALTDHDTLSGLFEAEEKAKELDMEFVRGCELSAKFLDTDVHVLGLYLPKDNSLLKDLEKELDIFIERRNTRNKKIIQKLQEQGIDITLRDVEEEAGGKVVARPHFANVLLQKGAVTSIKEAFDKYLAKGKSAYVPREPITPEHAVEILTKAKAVPILAHPKLIKCSEQERITLIETLIPLGLKGIEVYHPVHSFEDERYYLELAHKYSLCISGGSDFHGKSKPDIQIGKGKGGLRVPACILDGIKKCRYQ</sequence>
<dbReference type="InterPro" id="IPR004013">
    <property type="entry name" value="PHP_dom"/>
</dbReference>
<dbReference type="SMART" id="SM00481">
    <property type="entry name" value="POLIIIAc"/>
    <property type="match status" value="1"/>
</dbReference>
<keyword evidence="3" id="KW-1185">Reference proteome</keyword>
<dbReference type="SUPFAM" id="SSF89550">
    <property type="entry name" value="PHP domain-like"/>
    <property type="match status" value="1"/>
</dbReference>
<dbReference type="EMBL" id="CP065938">
    <property type="protein sequence ID" value="UWX05950.1"/>
    <property type="molecule type" value="Genomic_DNA"/>
</dbReference>
<evidence type="ECO:0000259" key="1">
    <source>
        <dbReference type="SMART" id="SM00481"/>
    </source>
</evidence>
<dbReference type="PANTHER" id="PTHR42924:SF3">
    <property type="entry name" value="POLYMERASE_HISTIDINOL PHOSPHATASE N-TERMINAL DOMAIN-CONTAINING PROTEIN"/>
    <property type="match status" value="1"/>
</dbReference>
<evidence type="ECO:0000313" key="3">
    <source>
        <dbReference type="Proteomes" id="UP001058120"/>
    </source>
</evidence>
<proteinExistence type="predicted"/>